<dbReference type="GeneID" id="8739615"/>
<proteinExistence type="predicted"/>
<dbReference type="RefSeq" id="WP_012940346.1">
    <property type="nucleotide sequence ID" value="NC_013741.1"/>
</dbReference>
<accession>D2RI85</accession>
<dbReference type="Gene3D" id="1.10.10.10">
    <property type="entry name" value="Winged helix-like DNA-binding domain superfamily/Winged helix DNA-binding domain"/>
    <property type="match status" value="1"/>
</dbReference>
<reference evidence="1 2" key="1">
    <citation type="journal article" date="2010" name="Stand. Genomic Sci.">
        <title>Complete genome sequence of Archaeoglobus profundus type strain (AV18).</title>
        <authorList>
            <person name="von Jan M."/>
            <person name="Lapidus A."/>
            <person name="Del Rio T.G."/>
            <person name="Copeland A."/>
            <person name="Tice H."/>
            <person name="Cheng J.F."/>
            <person name="Lucas S."/>
            <person name="Chen F."/>
            <person name="Nolan M."/>
            <person name="Goodwin L."/>
            <person name="Han C."/>
            <person name="Pitluck S."/>
            <person name="Liolios K."/>
            <person name="Ivanova N."/>
            <person name="Mavromatis K."/>
            <person name="Ovchinnikova G."/>
            <person name="Chertkov O."/>
            <person name="Pati A."/>
            <person name="Chen A."/>
            <person name="Palaniappan K."/>
            <person name="Land M."/>
            <person name="Hauser L."/>
            <person name="Chang Y.J."/>
            <person name="Jeffries C.D."/>
            <person name="Saunders E."/>
            <person name="Brettin T."/>
            <person name="Detter J.C."/>
            <person name="Chain P."/>
            <person name="Eichinger K."/>
            <person name="Huber H."/>
            <person name="Spring S."/>
            <person name="Rohde M."/>
            <person name="Goker M."/>
            <person name="Wirth R."/>
            <person name="Woyke T."/>
            <person name="Bristow J."/>
            <person name="Eisen J.A."/>
            <person name="Markowitz V."/>
            <person name="Hugenholtz P."/>
            <person name="Kyrpides N.C."/>
            <person name="Klenk H.P."/>
        </authorList>
    </citation>
    <scope>NUCLEOTIDE SEQUENCE [LARGE SCALE GENOMIC DNA]</scope>
    <source>
        <strain evidence="2">DSM 5631 / JCM 9629 / NBRC 100127 / Av18</strain>
    </source>
</reference>
<evidence type="ECO:0000313" key="1">
    <source>
        <dbReference type="EMBL" id="ADB58010.1"/>
    </source>
</evidence>
<dbReference type="Proteomes" id="UP000001901">
    <property type="component" value="Chromosome"/>
</dbReference>
<evidence type="ECO:0000313" key="2">
    <source>
        <dbReference type="Proteomes" id="UP000001901"/>
    </source>
</evidence>
<dbReference type="InterPro" id="IPR036388">
    <property type="entry name" value="WH-like_DNA-bd_sf"/>
</dbReference>
<dbReference type="InterPro" id="IPR036390">
    <property type="entry name" value="WH_DNA-bd_sf"/>
</dbReference>
<dbReference type="AlphaFoldDB" id="D2RI85"/>
<gene>
    <name evidence="1" type="ordered locus">Arcpr_0949</name>
</gene>
<keyword evidence="2" id="KW-1185">Reference proteome</keyword>
<sequence length="193" mass="23064">MDREIVGKIVEALMDGPMDWKMLKEKTKLADGTLAKYLKKMIEEGIIEEEIYMKDRRKKIYRLVPCEKTFEISIQKFIAKTFLLRIQLDFEEGKNLEVIEKRFGKGMLIFLFSGEKGVEVSKMVVDHFQEFMQSVDEEIIERYKKEFEDIWNQAKEYIVDMIKKYAGIDIHQFDPKKYRIEFDIKFMRGESAD</sequence>
<dbReference type="OrthoDB" id="381736at2157"/>
<dbReference type="SUPFAM" id="SSF46785">
    <property type="entry name" value="Winged helix' DNA-binding domain"/>
    <property type="match status" value="1"/>
</dbReference>
<dbReference type="STRING" id="572546.Arcpr_0949"/>
<dbReference type="KEGG" id="apo:Arcpr_0949"/>
<protein>
    <submittedName>
        <fullName evidence="1">Uncharacterized protein</fullName>
    </submittedName>
</protein>
<organism evidence="1 2">
    <name type="scientific">Archaeoglobus profundus (strain DSM 5631 / JCM 9629 / NBRC 100127 / Av18)</name>
    <dbReference type="NCBI Taxonomy" id="572546"/>
    <lineage>
        <taxon>Archaea</taxon>
        <taxon>Methanobacteriati</taxon>
        <taxon>Methanobacteriota</taxon>
        <taxon>Archaeoglobi</taxon>
        <taxon>Archaeoglobales</taxon>
        <taxon>Archaeoglobaceae</taxon>
        <taxon>Archaeoglobus</taxon>
    </lineage>
</organism>
<dbReference type="EMBL" id="CP001857">
    <property type="protein sequence ID" value="ADB58010.1"/>
    <property type="molecule type" value="Genomic_DNA"/>
</dbReference>
<dbReference type="HOGENOM" id="CLU_1425041_0_0_2"/>
<dbReference type="PaxDb" id="572546-Arcpr_0949"/>
<name>D2RI85_ARCPA</name>
<dbReference type="eggNOG" id="arCOG00394">
    <property type="taxonomic scope" value="Archaea"/>
</dbReference>